<dbReference type="PANTHER" id="PTHR43539">
    <property type="entry name" value="FLAVIN-BINDING MONOOXYGENASE-LIKE PROTEIN (AFU_ORTHOLOGUE AFUA_4G09220)"/>
    <property type="match status" value="1"/>
</dbReference>
<dbReference type="GO" id="GO:0004497">
    <property type="term" value="F:monooxygenase activity"/>
    <property type="evidence" value="ECO:0007669"/>
    <property type="project" value="TreeGrafter"/>
</dbReference>
<evidence type="ECO:0000256" key="1">
    <source>
        <dbReference type="ARBA" id="ARBA00023002"/>
    </source>
</evidence>
<dbReference type="Pfam" id="PF13738">
    <property type="entry name" value="Pyr_redox_3"/>
    <property type="match status" value="1"/>
</dbReference>
<dbReference type="RefSeq" id="WP_134715829.1">
    <property type="nucleotide sequence ID" value="NZ_SDKM01000009.1"/>
</dbReference>
<organism evidence="2 3">
    <name type="scientific">Nocardioides guangzhouensis</name>
    <dbReference type="NCBI Taxonomy" id="2497878"/>
    <lineage>
        <taxon>Bacteria</taxon>
        <taxon>Bacillati</taxon>
        <taxon>Actinomycetota</taxon>
        <taxon>Actinomycetes</taxon>
        <taxon>Propionibacteriales</taxon>
        <taxon>Nocardioidaceae</taxon>
        <taxon>Nocardioides</taxon>
    </lineage>
</organism>
<dbReference type="EMBL" id="SDKM01000009">
    <property type="protein sequence ID" value="RYP86824.1"/>
    <property type="molecule type" value="Genomic_DNA"/>
</dbReference>
<dbReference type="InterPro" id="IPR036188">
    <property type="entry name" value="FAD/NAD-bd_sf"/>
</dbReference>
<keyword evidence="1" id="KW-0560">Oxidoreductase</keyword>
<reference evidence="2 3" key="1">
    <citation type="submission" date="2019-01" db="EMBL/GenBank/DDBJ databases">
        <title>Nocardioides guangzhouensis sp. nov., an actinobacterium isolated from soil.</title>
        <authorList>
            <person name="Fu Y."/>
            <person name="Cai Y."/>
            <person name="Lin Z."/>
            <person name="Chen P."/>
        </authorList>
    </citation>
    <scope>NUCLEOTIDE SEQUENCE [LARGE SCALE GENOMIC DNA]</scope>
    <source>
        <strain evidence="2 3">130</strain>
    </source>
</reference>
<accession>A0A4Q4ZHJ4</accession>
<sequence length="379" mass="41595">MNASQSNRDHVETVIVGAGQAGLATAYHLQRRGRACVVLDANQRVGDNWRRLWDSLRLYSPAKYDSLPGLPFPAKRWSCPGKDAVGDYLEQYAAHHALPVRLGVRVERVTRDGDRFVVRTNEGTTTCDNLVVATGTFGRTASVPGFADDLDPAILQLHSSEYRRPGQLADGPVLVVGASHSGCDIAYEVAADRPTILAGRDCGQIPVPIESRRMRVAWPVVKFAWGHLLTRRTPMGRKEMNEIRFHGGPMLRVRRNHIAERGIDRREARVTGVENGRPVLADGSVLDVANVVWCTGYRQDFGWLDLPVIGENGWPKEYRGVVEDEPGLYFCGLSFQYAFTSMVLLGAGRDADYVAGHLDARMKGAARTGTPAPAAPRAA</sequence>
<dbReference type="GO" id="GO:0050660">
    <property type="term" value="F:flavin adenine dinucleotide binding"/>
    <property type="evidence" value="ECO:0007669"/>
    <property type="project" value="TreeGrafter"/>
</dbReference>
<dbReference type="OrthoDB" id="9808049at2"/>
<keyword evidence="3" id="KW-1185">Reference proteome</keyword>
<evidence type="ECO:0000313" key="2">
    <source>
        <dbReference type="EMBL" id="RYP86824.1"/>
    </source>
</evidence>
<comment type="caution">
    <text evidence="2">The sequence shown here is derived from an EMBL/GenBank/DDBJ whole genome shotgun (WGS) entry which is preliminary data.</text>
</comment>
<name>A0A4Q4ZHJ4_9ACTN</name>
<dbReference type="PANTHER" id="PTHR43539:SF78">
    <property type="entry name" value="FLAVIN-CONTAINING MONOOXYGENASE"/>
    <property type="match status" value="1"/>
</dbReference>
<gene>
    <name evidence="2" type="ORF">EKO23_07555</name>
</gene>
<proteinExistence type="predicted"/>
<dbReference type="AlphaFoldDB" id="A0A4Q4ZHJ4"/>
<dbReference type="PRINTS" id="PR00368">
    <property type="entry name" value="FADPNR"/>
</dbReference>
<dbReference type="Gene3D" id="3.50.50.60">
    <property type="entry name" value="FAD/NAD(P)-binding domain"/>
    <property type="match status" value="1"/>
</dbReference>
<dbReference type="Proteomes" id="UP000295198">
    <property type="component" value="Unassembled WGS sequence"/>
</dbReference>
<evidence type="ECO:0000313" key="3">
    <source>
        <dbReference type="Proteomes" id="UP000295198"/>
    </source>
</evidence>
<dbReference type="SUPFAM" id="SSF51905">
    <property type="entry name" value="FAD/NAD(P)-binding domain"/>
    <property type="match status" value="2"/>
</dbReference>
<protein>
    <submittedName>
        <fullName evidence="2">FAD-dependent oxidoreductase</fullName>
    </submittedName>
</protein>
<dbReference type="InterPro" id="IPR050982">
    <property type="entry name" value="Auxin_biosynth/cation_transpt"/>
</dbReference>
<dbReference type="PRINTS" id="PR00469">
    <property type="entry name" value="PNDRDTASEII"/>
</dbReference>